<evidence type="ECO:0000259" key="2">
    <source>
        <dbReference type="Pfam" id="PF13539"/>
    </source>
</evidence>
<dbReference type="EMBL" id="FMZM01000001">
    <property type="protein sequence ID" value="SDC17566.1"/>
    <property type="molecule type" value="Genomic_DNA"/>
</dbReference>
<keyword evidence="3" id="KW-0378">Hydrolase</keyword>
<dbReference type="SUPFAM" id="SSF55166">
    <property type="entry name" value="Hedgehog/DD-peptidase"/>
    <property type="match status" value="1"/>
</dbReference>
<keyword evidence="3" id="KW-0121">Carboxypeptidase</keyword>
<evidence type="ECO:0000256" key="1">
    <source>
        <dbReference type="SAM" id="SignalP"/>
    </source>
</evidence>
<proteinExistence type="predicted"/>
<feature type="domain" description="Peptidase M15C" evidence="2">
    <location>
        <begin position="370"/>
        <end position="443"/>
    </location>
</feature>
<keyword evidence="1" id="KW-0732">Signal</keyword>
<dbReference type="GO" id="GO:0004180">
    <property type="term" value="F:carboxypeptidase activity"/>
    <property type="evidence" value="ECO:0007669"/>
    <property type="project" value="UniProtKB-KW"/>
</dbReference>
<dbReference type="Pfam" id="PF13539">
    <property type="entry name" value="Peptidase_M15_4"/>
    <property type="match status" value="1"/>
</dbReference>
<feature type="chain" id="PRO_5039104660" evidence="1">
    <location>
        <begin position="23"/>
        <end position="471"/>
    </location>
</feature>
<dbReference type="RefSeq" id="WP_170866906.1">
    <property type="nucleotide sequence ID" value="NZ_FMZM01000001.1"/>
</dbReference>
<dbReference type="Proteomes" id="UP000199034">
    <property type="component" value="Unassembled WGS sequence"/>
</dbReference>
<dbReference type="AlphaFoldDB" id="A0A1G6JI20"/>
<feature type="signal peptide" evidence="1">
    <location>
        <begin position="1"/>
        <end position="22"/>
    </location>
</feature>
<dbReference type="STRING" id="1045774.SAMN05421872_101470"/>
<name>A0A1G6JI20_9ACTN</name>
<dbReference type="InterPro" id="IPR009045">
    <property type="entry name" value="Zn_M74/Hedgehog-like"/>
</dbReference>
<gene>
    <name evidence="3" type="ORF">SAMN05421872_101470</name>
</gene>
<reference evidence="3 4" key="1">
    <citation type="submission" date="2016-10" db="EMBL/GenBank/DDBJ databases">
        <authorList>
            <person name="de Groot N.N."/>
        </authorList>
    </citation>
    <scope>NUCLEOTIDE SEQUENCE [LARGE SCALE GENOMIC DNA]</scope>
    <source>
        <strain evidence="3 4">CGMCC 4.6858</strain>
    </source>
</reference>
<keyword evidence="4" id="KW-1185">Reference proteome</keyword>
<evidence type="ECO:0000313" key="3">
    <source>
        <dbReference type="EMBL" id="SDC17566.1"/>
    </source>
</evidence>
<protein>
    <submittedName>
        <fullName evidence="3">D-alanyl-D-alanine carboxypeptidase</fullName>
    </submittedName>
</protein>
<dbReference type="InterPro" id="IPR039561">
    <property type="entry name" value="Peptidase_M15C"/>
</dbReference>
<evidence type="ECO:0000313" key="4">
    <source>
        <dbReference type="Proteomes" id="UP000199034"/>
    </source>
</evidence>
<keyword evidence="3" id="KW-0645">Protease</keyword>
<sequence>MHLGRHLFLVLLSLAVALGVLAAPASAATPTTLTVAAPAAAADASTVVGVDLRTSAGQPVVGAPVVLERQVKGAWQQLGTLTTDGAGHAQVSARVSRTAADNVFRASYAGDPTYDAATGVGAAAIARRATRVTLAGPKRVEDGRTVTVRTRWLATDGTPVAAGRVTLLRRAPGTKRWRRVTTLTTDAQGRATYRSRPRVDTAWLAKAATNDWVKGDTSAKLRVDNRPPGQRVRLPKGAPRPRVKLPRQARAVGRGANVSITPISDRVWASMTGRSWHAGCPVGRGGLRLVKVNYWGFDGYRYRGELVAATSAADNMAGALAEMYRRGLQIRSMYRVDRFGWSGKLQGADDYKSMAAGNTSAFNCRWVVGRPGVRSPHTYGRALDVNTWENPFRSAKGVVPNGWWAGRSHPRVAWRSRNHVVVTIMAKHGLRWTYGTSDSQHFDVVGSSRVAARANLSPRALHPQCGGFVCE</sequence>
<dbReference type="Gene3D" id="3.30.1380.10">
    <property type="match status" value="1"/>
</dbReference>
<accession>A0A1G6JI20</accession>
<organism evidence="3 4">
    <name type="scientific">Nocardioides lianchengensis</name>
    <dbReference type="NCBI Taxonomy" id="1045774"/>
    <lineage>
        <taxon>Bacteria</taxon>
        <taxon>Bacillati</taxon>
        <taxon>Actinomycetota</taxon>
        <taxon>Actinomycetes</taxon>
        <taxon>Propionibacteriales</taxon>
        <taxon>Nocardioidaceae</taxon>
        <taxon>Nocardioides</taxon>
    </lineage>
</organism>